<dbReference type="PANTHER" id="PTHR32063:SF19">
    <property type="entry name" value="CATION EFFLUX SYSTEM PROTEIN CUSA"/>
    <property type="match status" value="1"/>
</dbReference>
<feature type="transmembrane region" description="Helical" evidence="1">
    <location>
        <begin position="12"/>
        <end position="35"/>
    </location>
</feature>
<evidence type="ECO:0000256" key="1">
    <source>
        <dbReference type="SAM" id="Phobius"/>
    </source>
</evidence>
<keyword evidence="1" id="KW-0812">Transmembrane</keyword>
<gene>
    <name evidence="2" type="ORF">PDPUS_1_01021</name>
</gene>
<protein>
    <submittedName>
        <fullName evidence="2">Cation efflux system protein CusA</fullName>
    </submittedName>
</protein>
<accession>A0AAD1CF01</accession>
<dbReference type="Gene3D" id="1.20.1640.10">
    <property type="entry name" value="Multidrug efflux transporter AcrB transmembrane domain"/>
    <property type="match status" value="1"/>
</dbReference>
<dbReference type="InterPro" id="IPR001036">
    <property type="entry name" value="Acrflvin-R"/>
</dbReference>
<name>A0AAD1CF01_PHODP</name>
<dbReference type="Pfam" id="PF00873">
    <property type="entry name" value="ACR_tran"/>
    <property type="match status" value="1"/>
</dbReference>
<keyword evidence="1" id="KW-0472">Membrane</keyword>
<evidence type="ECO:0000313" key="3">
    <source>
        <dbReference type="Proteomes" id="UP000218676"/>
    </source>
</evidence>
<dbReference type="Proteomes" id="UP000218676">
    <property type="component" value="Chromosome 1"/>
</dbReference>
<organism evidence="2 3">
    <name type="scientific">Photobacterium damsela subsp. piscicida</name>
    <name type="common">Pasteurella piscicida</name>
    <dbReference type="NCBI Taxonomy" id="38294"/>
    <lineage>
        <taxon>Bacteria</taxon>
        <taxon>Pseudomonadati</taxon>
        <taxon>Pseudomonadota</taxon>
        <taxon>Gammaproteobacteria</taxon>
        <taxon>Vibrionales</taxon>
        <taxon>Vibrionaceae</taxon>
        <taxon>Photobacterium</taxon>
    </lineage>
</organism>
<dbReference type="SUPFAM" id="SSF82866">
    <property type="entry name" value="Multidrug efflux transporter AcrB transmembrane domain"/>
    <property type="match status" value="1"/>
</dbReference>
<dbReference type="PANTHER" id="PTHR32063">
    <property type="match status" value="1"/>
</dbReference>
<evidence type="ECO:0000313" key="2">
    <source>
        <dbReference type="EMBL" id="BAX52395.1"/>
    </source>
</evidence>
<dbReference type="AlphaFoldDB" id="A0AAD1CF01"/>
<keyword evidence="1" id="KW-1133">Transmembrane helix</keyword>
<feature type="transmembrane region" description="Helical" evidence="1">
    <location>
        <begin position="47"/>
        <end position="70"/>
    </location>
</feature>
<reference evidence="3" key="1">
    <citation type="submission" date="2017-05" db="EMBL/GenBank/DDBJ databases">
        <title>Whole genome sequence of fish pathogenic bacteria, Photobacterium damselae subsp. piscicida, strain 91-197, isolated from hybrid striped bass (Morone sp.) in USA.</title>
        <authorList>
            <person name="Teru Y."/>
            <person name="Hikima J."/>
            <person name="Kono T."/>
            <person name="Sakai M."/>
            <person name="Takano T."/>
            <person name="Hawke J.P."/>
            <person name="Takeyama H."/>
            <person name="Aoki T."/>
        </authorList>
    </citation>
    <scope>NUCLEOTIDE SEQUENCE [LARGE SCALE GENOMIC DNA]</scope>
    <source>
        <strain evidence="3">91-197</strain>
    </source>
</reference>
<sequence>MADLTKAISEGAGLRVRPVMMTVATVIIGLIPIMFGHGTGSEVMQRIAAPMIGGMSSALLLTLVVLPALFKLWKQTSYKLK</sequence>
<dbReference type="GO" id="GO:0005886">
    <property type="term" value="C:plasma membrane"/>
    <property type="evidence" value="ECO:0007669"/>
    <property type="project" value="TreeGrafter"/>
</dbReference>
<dbReference type="EMBL" id="AP018045">
    <property type="protein sequence ID" value="BAX52395.1"/>
    <property type="molecule type" value="Genomic_DNA"/>
</dbReference>
<dbReference type="GO" id="GO:0042910">
    <property type="term" value="F:xenobiotic transmembrane transporter activity"/>
    <property type="evidence" value="ECO:0007669"/>
    <property type="project" value="TreeGrafter"/>
</dbReference>
<proteinExistence type="predicted"/>